<dbReference type="Gene3D" id="3.90.850.10">
    <property type="entry name" value="Fumarylacetoacetase-like, C-terminal domain"/>
    <property type="match status" value="1"/>
</dbReference>
<dbReference type="EMBL" id="AP022563">
    <property type="protein sequence ID" value="BBX17075.1"/>
    <property type="molecule type" value="Genomic_DNA"/>
</dbReference>
<evidence type="ECO:0000256" key="1">
    <source>
        <dbReference type="ARBA" id="ARBA00010211"/>
    </source>
</evidence>
<dbReference type="PANTHER" id="PTHR42796">
    <property type="entry name" value="FUMARYLACETOACETATE HYDROLASE DOMAIN-CONTAINING PROTEIN 2A-RELATED"/>
    <property type="match status" value="1"/>
</dbReference>
<gene>
    <name evidence="3" type="ORF">MDUV_19350</name>
</gene>
<comment type="similarity">
    <text evidence="1">Belongs to the FAH family.</text>
</comment>
<dbReference type="SUPFAM" id="SSF56529">
    <property type="entry name" value="FAH"/>
    <property type="match status" value="1"/>
</dbReference>
<dbReference type="OrthoDB" id="9805307at2"/>
<keyword evidence="4" id="KW-1185">Reference proteome</keyword>
<dbReference type="Pfam" id="PF10370">
    <property type="entry name" value="Rv2993c-like_N"/>
    <property type="match status" value="1"/>
</dbReference>
<dbReference type="PANTHER" id="PTHR42796:SF4">
    <property type="entry name" value="FUMARYLACETOACETATE HYDROLASE DOMAIN-CONTAINING PROTEIN 2A"/>
    <property type="match status" value="1"/>
</dbReference>
<protein>
    <submittedName>
        <fullName evidence="3">2-hydroxyhepta-2,4-diene-1,7-dioate isomerase</fullName>
    </submittedName>
</protein>
<keyword evidence="3" id="KW-0413">Isomerase</keyword>
<dbReference type="GO" id="GO:0046872">
    <property type="term" value="F:metal ion binding"/>
    <property type="evidence" value="ECO:0007669"/>
    <property type="project" value="UniProtKB-KW"/>
</dbReference>
<dbReference type="KEGG" id="mdu:MDUV_19350"/>
<dbReference type="RefSeq" id="WP_098003099.1">
    <property type="nucleotide sequence ID" value="NZ_AP022563.1"/>
</dbReference>
<dbReference type="GO" id="GO:0044281">
    <property type="term" value="P:small molecule metabolic process"/>
    <property type="evidence" value="ECO:0007669"/>
    <property type="project" value="UniProtKB-ARBA"/>
</dbReference>
<sequence>MRIARVDIDGLPTWGVVTNGGAVELIDGPLRAWAPALTADFGSKIPLTGRRVDAEAVTFLMPVEPGAKVVAAGATYAKHVVGLGLKMPEKPAAFLKPYESLIDPYGEIVYPPLTSQLDYEVELVVVLGSPVRAGDPGTPGILGYCVGNDVSARDLQFGGSVTGMDIFSAKGLDDTSAIGPWIVTRDEIGDDHPDLELTLTVDGEVRQQDRTSALVWGPGELVEYVAQRSRLAPGDVLFTGTPSGVAHEDGRYLERGQVVEATVEKLGTLRNTVR</sequence>
<dbReference type="InterPro" id="IPR011234">
    <property type="entry name" value="Fumarylacetoacetase-like_C"/>
</dbReference>
<dbReference type="Proteomes" id="UP000467006">
    <property type="component" value="Chromosome"/>
</dbReference>
<dbReference type="InterPro" id="IPR051121">
    <property type="entry name" value="FAH"/>
</dbReference>
<evidence type="ECO:0000256" key="2">
    <source>
        <dbReference type="ARBA" id="ARBA00022723"/>
    </source>
</evidence>
<organism evidence="3 4">
    <name type="scientific">Mycolicibacterium duvalii</name>
    <dbReference type="NCBI Taxonomy" id="39688"/>
    <lineage>
        <taxon>Bacteria</taxon>
        <taxon>Bacillati</taxon>
        <taxon>Actinomycetota</taxon>
        <taxon>Actinomycetes</taxon>
        <taxon>Mycobacteriales</taxon>
        <taxon>Mycobacteriaceae</taxon>
        <taxon>Mycolicibacterium</taxon>
    </lineage>
</organism>
<proteinExistence type="inferred from homology"/>
<dbReference type="Pfam" id="PF01557">
    <property type="entry name" value="FAA_hydrolase"/>
    <property type="match status" value="1"/>
</dbReference>
<dbReference type="InterPro" id="IPR018833">
    <property type="entry name" value="Rv2993c-like_N"/>
</dbReference>
<dbReference type="AlphaFoldDB" id="A0A7I7JYZ8"/>
<name>A0A7I7JYZ8_9MYCO</name>
<dbReference type="InterPro" id="IPR036663">
    <property type="entry name" value="Fumarylacetoacetase_C_sf"/>
</dbReference>
<dbReference type="GO" id="GO:0016853">
    <property type="term" value="F:isomerase activity"/>
    <property type="evidence" value="ECO:0007669"/>
    <property type="project" value="UniProtKB-KW"/>
</dbReference>
<evidence type="ECO:0000313" key="3">
    <source>
        <dbReference type="EMBL" id="BBX17075.1"/>
    </source>
</evidence>
<keyword evidence="2" id="KW-0479">Metal-binding</keyword>
<reference evidence="3 4" key="1">
    <citation type="journal article" date="2019" name="Emerg. Microbes Infect.">
        <title>Comprehensive subspecies identification of 175 nontuberculous mycobacteria species based on 7547 genomic profiles.</title>
        <authorList>
            <person name="Matsumoto Y."/>
            <person name="Kinjo T."/>
            <person name="Motooka D."/>
            <person name="Nabeya D."/>
            <person name="Jung N."/>
            <person name="Uechi K."/>
            <person name="Horii T."/>
            <person name="Iida T."/>
            <person name="Fujita J."/>
            <person name="Nakamura S."/>
        </authorList>
    </citation>
    <scope>NUCLEOTIDE SEQUENCE [LARGE SCALE GENOMIC DNA]</scope>
    <source>
        <strain evidence="3 4">JCM 6396</strain>
    </source>
</reference>
<evidence type="ECO:0000313" key="4">
    <source>
        <dbReference type="Proteomes" id="UP000467006"/>
    </source>
</evidence>
<accession>A0A7I7JYZ8</accession>